<dbReference type="FunFam" id="2.30.30.60:FF:000003">
    <property type="entry name" value="Predicted mechanosensitive ion channel"/>
    <property type="match status" value="1"/>
</dbReference>
<proteinExistence type="inferred from homology"/>
<evidence type="ECO:0000259" key="10">
    <source>
        <dbReference type="Pfam" id="PF00924"/>
    </source>
</evidence>
<dbReference type="GO" id="GO:0008381">
    <property type="term" value="F:mechanosensitive monoatomic ion channel activity"/>
    <property type="evidence" value="ECO:0007669"/>
    <property type="project" value="TreeGrafter"/>
</dbReference>
<feature type="compositionally biased region" description="Basic and acidic residues" evidence="8">
    <location>
        <begin position="41"/>
        <end position="52"/>
    </location>
</feature>
<reference evidence="12 13" key="1">
    <citation type="journal article" date="2020" name="Nat. Food">
        <title>A phased Vanilla planifolia genome enables genetic improvement of flavour and production.</title>
        <authorList>
            <person name="Hasing T."/>
            <person name="Tang H."/>
            <person name="Brym M."/>
            <person name="Khazi F."/>
            <person name="Huang T."/>
            <person name="Chambers A.H."/>
        </authorList>
    </citation>
    <scope>NUCLEOTIDE SEQUENCE [LARGE SCALE GENOMIC DNA]</scope>
    <source>
        <tissue evidence="12">Leaf</tissue>
    </source>
</reference>
<dbReference type="GO" id="GO:0050982">
    <property type="term" value="P:detection of mechanical stimulus"/>
    <property type="evidence" value="ECO:0007669"/>
    <property type="project" value="UniProtKB-ARBA"/>
</dbReference>
<dbReference type="GO" id="GO:0005886">
    <property type="term" value="C:plasma membrane"/>
    <property type="evidence" value="ECO:0007669"/>
    <property type="project" value="UniProtKB-UniRule"/>
</dbReference>
<protein>
    <recommendedName>
        <fullName evidence="7">Mechanosensitive ion channel protein</fullName>
    </recommendedName>
</protein>
<comment type="caution">
    <text evidence="12">The sequence shown here is derived from an EMBL/GenBank/DDBJ whole genome shotgun (WGS) entry which is preliminary data.</text>
</comment>
<feature type="domain" description="Mechanosensitive ion channel protein Msy1/2-like transmembrane" evidence="11">
    <location>
        <begin position="159"/>
        <end position="300"/>
    </location>
</feature>
<evidence type="ECO:0000256" key="9">
    <source>
        <dbReference type="SAM" id="Phobius"/>
    </source>
</evidence>
<evidence type="ECO:0000313" key="13">
    <source>
        <dbReference type="Proteomes" id="UP000636800"/>
    </source>
</evidence>
<comment type="subcellular location">
    <subcellularLocation>
        <location evidence="1">Endomembrane system</location>
        <topology evidence="1">Multi-pass membrane protein</topology>
    </subcellularLocation>
    <subcellularLocation>
        <location evidence="7">Membrane</location>
    </subcellularLocation>
</comment>
<gene>
    <name evidence="12" type="ORF">HPP92_004374</name>
</gene>
<evidence type="ECO:0000256" key="5">
    <source>
        <dbReference type="ARBA" id="ARBA00022989"/>
    </source>
</evidence>
<dbReference type="Proteomes" id="UP000636800">
    <property type="component" value="Chromosome 1"/>
</dbReference>
<feature type="domain" description="Mechanosensitive ion channel MscS" evidence="10">
    <location>
        <begin position="558"/>
        <end position="614"/>
    </location>
</feature>
<dbReference type="PIRSF" id="PIRSF017209">
    <property type="entry name" value="Memb_At2g17000_prd"/>
    <property type="match status" value="1"/>
</dbReference>
<feature type="compositionally biased region" description="Acidic residues" evidence="8">
    <location>
        <begin position="125"/>
        <end position="134"/>
    </location>
</feature>
<feature type="transmembrane region" description="Helical" evidence="9">
    <location>
        <begin position="539"/>
        <end position="562"/>
    </location>
</feature>
<dbReference type="InterPro" id="IPR010920">
    <property type="entry name" value="LSM_dom_sf"/>
</dbReference>
<keyword evidence="4 9" id="KW-0812">Transmembrane</keyword>
<evidence type="ECO:0000313" key="12">
    <source>
        <dbReference type="EMBL" id="KAG0499683.1"/>
    </source>
</evidence>
<name>A0A835S9A5_VANPL</name>
<keyword evidence="3" id="KW-0813">Transport</keyword>
<dbReference type="AlphaFoldDB" id="A0A835S9A5"/>
<dbReference type="InterPro" id="IPR058650">
    <property type="entry name" value="Msy1/2-like"/>
</dbReference>
<feature type="transmembrane region" description="Helical" evidence="9">
    <location>
        <begin position="188"/>
        <end position="216"/>
    </location>
</feature>
<dbReference type="Gene3D" id="2.30.30.60">
    <property type="match status" value="1"/>
</dbReference>
<dbReference type="PANTHER" id="PTHR31618:SF7">
    <property type="entry name" value="MECHANOSENSITIVE ION CHANNEL PROTEIN"/>
    <property type="match status" value="1"/>
</dbReference>
<dbReference type="SUPFAM" id="SSF50182">
    <property type="entry name" value="Sm-like ribonucleoproteins"/>
    <property type="match status" value="1"/>
</dbReference>
<feature type="transmembrane region" description="Helical" evidence="9">
    <location>
        <begin position="507"/>
        <end position="527"/>
    </location>
</feature>
<evidence type="ECO:0000259" key="11">
    <source>
        <dbReference type="Pfam" id="PF25886"/>
    </source>
</evidence>
<dbReference type="OrthoDB" id="19742at2759"/>
<dbReference type="InterPro" id="IPR016688">
    <property type="entry name" value="MscS-like_plants/fungi"/>
</dbReference>
<dbReference type="PANTHER" id="PTHR31618">
    <property type="entry name" value="MECHANOSENSITIVE ION CHANNEL PROTEIN 5"/>
    <property type="match status" value="1"/>
</dbReference>
<feature type="transmembrane region" description="Helical" evidence="9">
    <location>
        <begin position="152"/>
        <end position="176"/>
    </location>
</feature>
<keyword evidence="13" id="KW-1185">Reference proteome</keyword>
<keyword evidence="6 7" id="KW-0472">Membrane</keyword>
<dbReference type="EMBL" id="JADCNL010000001">
    <property type="protein sequence ID" value="KAG0499683.1"/>
    <property type="molecule type" value="Genomic_DNA"/>
</dbReference>
<accession>A0A835S9A5</accession>
<evidence type="ECO:0000256" key="3">
    <source>
        <dbReference type="ARBA" id="ARBA00022448"/>
    </source>
</evidence>
<dbReference type="Pfam" id="PF00924">
    <property type="entry name" value="MS_channel_2nd"/>
    <property type="match status" value="1"/>
</dbReference>
<evidence type="ECO:0000256" key="2">
    <source>
        <dbReference type="ARBA" id="ARBA00008017"/>
    </source>
</evidence>
<feature type="region of interest" description="Disordered" evidence="8">
    <location>
        <begin position="108"/>
        <end position="135"/>
    </location>
</feature>
<feature type="transmembrane region" description="Helical" evidence="9">
    <location>
        <begin position="237"/>
        <end position="255"/>
    </location>
</feature>
<sequence>MDSQTECKPKQPEEVMVLIAEKESAAASSYSSKDAKLEPLLEPCKAEGKSHGPEISNPAGLGAKKPPRPSQSESFVRRRSITESKSRFEEPFNNINASHAYVQELPWSSPYRGSPNQRTPRTVADEEEEEDEEELYRIDQPRERAKHRKKCGIWLLVEWLILIFATSCLITSLLVHRLQGYVIWGLQIWRWCLMVMVICCGRLVTHWLITVLVFLIEMNFLFRKKVLYFVYGLQRSVQVFMWLGLILLSWLLIFNDKDVHRSKKTARALNYVTRALIALLIGSVIWLLKTILIKMLASSFHMNRFFDRIQESLYHQYLLRVLSGPPVMEMAEKIGPSQSSSQLSFRNLVKGNGSGKFEQLEEIDFAKLHYMSQKKVSAWTMRSLVNIIRSSGLTTISKGIDESFDDDMAEQRDQEITNEQEARDAAYQIFRNVAKPGFKYIDVEDLMRFLSKEEVKYVLPLFAGASKVGKIKKSSLRNWVVKAYLDRQSLALSLKDTKTAVDELHKLLSVIVVIIVIIIMLLLMGFATTKVLVFISSQLLLLGFIFTNSCKTAFEAIIFVFVMHPYDVGDRCVIDGVQMVVEEMNILSTVFLQSDNTKIYYPNSILATKPIRNFYRSPHMGDSVEFSVDISTSMDCIATLKARIRTYIDSKPNHWHQNFSIVIKDIVNVNTMNMVLYVTHTMNFQNITEKNSRRTDLILELKKNFEELSIRYNLLPQVVHLSYIGPNPMPMEVSYS</sequence>
<dbReference type="Pfam" id="PF25886">
    <property type="entry name" value="Msy1"/>
    <property type="match status" value="1"/>
</dbReference>
<evidence type="ECO:0000256" key="7">
    <source>
        <dbReference type="PIRNR" id="PIRNR017209"/>
    </source>
</evidence>
<dbReference type="InterPro" id="IPR023408">
    <property type="entry name" value="MscS_beta-dom_sf"/>
</dbReference>
<feature type="transmembrane region" description="Helical" evidence="9">
    <location>
        <begin position="275"/>
        <end position="297"/>
    </location>
</feature>
<evidence type="ECO:0000256" key="6">
    <source>
        <dbReference type="ARBA" id="ARBA00023136"/>
    </source>
</evidence>
<dbReference type="GO" id="GO:0006820">
    <property type="term" value="P:monoatomic anion transport"/>
    <property type="evidence" value="ECO:0007669"/>
    <property type="project" value="TreeGrafter"/>
</dbReference>
<feature type="region of interest" description="Disordered" evidence="8">
    <location>
        <begin position="41"/>
        <end position="80"/>
    </location>
</feature>
<comment type="similarity">
    <text evidence="2 7">Belongs to the MscS (TC 1.A.23) family.</text>
</comment>
<evidence type="ECO:0000256" key="8">
    <source>
        <dbReference type="SAM" id="MobiDB-lite"/>
    </source>
</evidence>
<evidence type="ECO:0000256" key="1">
    <source>
        <dbReference type="ARBA" id="ARBA00004127"/>
    </source>
</evidence>
<keyword evidence="5 9" id="KW-1133">Transmembrane helix</keyword>
<evidence type="ECO:0000256" key="4">
    <source>
        <dbReference type="ARBA" id="ARBA00022692"/>
    </source>
</evidence>
<organism evidence="12 13">
    <name type="scientific">Vanilla planifolia</name>
    <name type="common">Vanilla</name>
    <dbReference type="NCBI Taxonomy" id="51239"/>
    <lineage>
        <taxon>Eukaryota</taxon>
        <taxon>Viridiplantae</taxon>
        <taxon>Streptophyta</taxon>
        <taxon>Embryophyta</taxon>
        <taxon>Tracheophyta</taxon>
        <taxon>Spermatophyta</taxon>
        <taxon>Magnoliopsida</taxon>
        <taxon>Liliopsida</taxon>
        <taxon>Asparagales</taxon>
        <taxon>Orchidaceae</taxon>
        <taxon>Vanilloideae</taxon>
        <taxon>Vanilleae</taxon>
        <taxon>Vanilla</taxon>
    </lineage>
</organism>
<dbReference type="InterPro" id="IPR006685">
    <property type="entry name" value="MscS_channel_2nd"/>
</dbReference>